<evidence type="ECO:0000256" key="3">
    <source>
        <dbReference type="SAM" id="Phobius"/>
    </source>
</evidence>
<feature type="compositionally biased region" description="Pro residues" evidence="2">
    <location>
        <begin position="387"/>
        <end position="408"/>
    </location>
</feature>
<dbReference type="PANTHER" id="PTHR34978">
    <property type="entry name" value="POSSIBLE SENSOR-TRANSDUCER PROTEIN BLAR"/>
    <property type="match status" value="1"/>
</dbReference>
<feature type="region of interest" description="Disordered" evidence="2">
    <location>
        <begin position="380"/>
        <end position="417"/>
    </location>
</feature>
<protein>
    <recommendedName>
        <fullName evidence="4">Peptidase M56 domain-containing protein</fullName>
    </recommendedName>
</protein>
<dbReference type="RefSeq" id="WP_108689404.1">
    <property type="nucleotide sequence ID" value="NZ_QCYK01000004.1"/>
</dbReference>
<dbReference type="InterPro" id="IPR052173">
    <property type="entry name" value="Beta-lactam_resp_regulator"/>
</dbReference>
<evidence type="ECO:0000256" key="2">
    <source>
        <dbReference type="SAM" id="MobiDB-lite"/>
    </source>
</evidence>
<feature type="transmembrane region" description="Helical" evidence="3">
    <location>
        <begin position="325"/>
        <end position="342"/>
    </location>
</feature>
<feature type="transmembrane region" description="Helical" evidence="3">
    <location>
        <begin position="49"/>
        <end position="67"/>
    </location>
</feature>
<dbReference type="Pfam" id="PF05569">
    <property type="entry name" value="Peptidase_M56"/>
    <property type="match status" value="1"/>
</dbReference>
<gene>
    <name evidence="5" type="ORF">DCC81_24515</name>
</gene>
<feature type="transmembrane region" description="Helical" evidence="3">
    <location>
        <begin position="14"/>
        <end position="37"/>
    </location>
</feature>
<evidence type="ECO:0000259" key="4">
    <source>
        <dbReference type="Pfam" id="PF05569"/>
    </source>
</evidence>
<reference evidence="5 6" key="1">
    <citation type="submission" date="2018-04" db="EMBL/GenBank/DDBJ databases">
        <title>Chitinophaga fuyangensis sp. nov., isolated from soil in a chemical factory.</title>
        <authorList>
            <person name="Chen K."/>
        </authorList>
    </citation>
    <scope>NUCLEOTIDE SEQUENCE [LARGE SCALE GENOMIC DNA]</scope>
    <source>
        <strain evidence="5 6">LY-1</strain>
    </source>
</reference>
<name>A0A2T7BBI5_9BACT</name>
<keyword evidence="3" id="KW-0472">Membrane</keyword>
<dbReference type="Gene3D" id="3.30.2010.10">
    <property type="entry name" value="Metalloproteases ('zincins'), catalytic domain"/>
    <property type="match status" value="1"/>
</dbReference>
<comment type="caution">
    <text evidence="5">The sequence shown here is derived from an EMBL/GenBank/DDBJ whole genome shotgun (WGS) entry which is preliminary data.</text>
</comment>
<feature type="transmembrane region" description="Helical" evidence="3">
    <location>
        <begin position="188"/>
        <end position="208"/>
    </location>
</feature>
<evidence type="ECO:0000256" key="1">
    <source>
        <dbReference type="SAM" id="Coils"/>
    </source>
</evidence>
<feature type="region of interest" description="Disordered" evidence="2">
    <location>
        <begin position="716"/>
        <end position="736"/>
    </location>
</feature>
<keyword evidence="6" id="KW-1185">Reference proteome</keyword>
<evidence type="ECO:0000313" key="5">
    <source>
        <dbReference type="EMBL" id="PUZ21755.1"/>
    </source>
</evidence>
<dbReference type="OrthoDB" id="15218at2"/>
<evidence type="ECO:0000313" key="6">
    <source>
        <dbReference type="Proteomes" id="UP000244450"/>
    </source>
</evidence>
<keyword evidence="3" id="KW-1133">Transmembrane helix</keyword>
<proteinExistence type="predicted"/>
<dbReference type="AlphaFoldDB" id="A0A2T7BBI5"/>
<feature type="transmembrane region" description="Helical" evidence="3">
    <location>
        <begin position="118"/>
        <end position="139"/>
    </location>
</feature>
<accession>A0A2T7BBI5</accession>
<organism evidence="5 6">
    <name type="scientific">Chitinophaga parva</name>
    <dbReference type="NCBI Taxonomy" id="2169414"/>
    <lineage>
        <taxon>Bacteria</taxon>
        <taxon>Pseudomonadati</taxon>
        <taxon>Bacteroidota</taxon>
        <taxon>Chitinophagia</taxon>
        <taxon>Chitinophagales</taxon>
        <taxon>Chitinophagaceae</taxon>
        <taxon>Chitinophaga</taxon>
    </lineage>
</organism>
<feature type="coiled-coil region" evidence="1">
    <location>
        <begin position="569"/>
        <end position="658"/>
    </location>
</feature>
<sequence>MNPLVPFTADIVRALGWAILHSIWQTFFIWACLRLVLRLLPSASARIKYNLSYLSLSGAFVWFVVTFCQQWQALRQAAIITQQLISLTGQQVILPAAAGAPYRNQQALIGLFPSLEGYFPLLVAVYMAGVIIMGVKMVADLHQLSSIRKRQLHEPDLAWKMHLQKLADQLDIRGHVDLFISHYLQVPVMIGFFKPVILLPVALFTNLQPDQVEAILLHELAHIKRNDYLLNIFQTIVETTLFFNPFIWWISKNIRLEREHCCDDLVIARMDQPLGYAKALVALEEYRLNSNPLAMAAASKQQHLFHRIKRIMEMKTKNLNYSQKILALLIVATGLFSIAWLNPVRSKQRAEKALKADTTITGTLTTTKDSSGNYTARYFSTDDSAVPAPPVPPPPPPPGMTPIAPVPPVGSDATPDAPLPPPPPNFNMNFAYTFNADSSNNMVFAATPNTVYQFDNHFVFDTTPRKVFFTQDVNLEEAMRQADKAMKAVDWKKINAEVDEAMKKVDWNKINKEITKAMKDVDTSLPGLNTEAFKAQLRSSVLQKAQLQAMRQQWTANKTAWEAGSKERQKAMQEAMKAKQAALEEAMKARGKAMASADKARVKELQDAQQAQEEAMRAMKQATAMQMQTFRFTLDSNRRALEVQHAKWERDVEEGQRRSSDKYRALIGQMQSDKLIDTTSYDIQKQGDDLYINGKKQPADVANKYKSFFPEKGNVKIKGSNKSGHRSLNIDVDTKD</sequence>
<keyword evidence="1" id="KW-0175">Coiled coil</keyword>
<keyword evidence="3" id="KW-0812">Transmembrane</keyword>
<dbReference type="PANTHER" id="PTHR34978:SF3">
    <property type="entry name" value="SLR0241 PROTEIN"/>
    <property type="match status" value="1"/>
</dbReference>
<dbReference type="SUPFAM" id="SSF101447">
    <property type="entry name" value="Formin homology 2 domain (FH2 domain)"/>
    <property type="match status" value="1"/>
</dbReference>
<feature type="transmembrane region" description="Helical" evidence="3">
    <location>
        <begin position="228"/>
        <end position="250"/>
    </location>
</feature>
<dbReference type="CDD" id="cd07341">
    <property type="entry name" value="M56_BlaR1_MecR1_like"/>
    <property type="match status" value="1"/>
</dbReference>
<dbReference type="Proteomes" id="UP000244450">
    <property type="component" value="Unassembled WGS sequence"/>
</dbReference>
<dbReference type="EMBL" id="QCYK01000004">
    <property type="protein sequence ID" value="PUZ21755.1"/>
    <property type="molecule type" value="Genomic_DNA"/>
</dbReference>
<feature type="domain" description="Peptidase M56" evidence="4">
    <location>
        <begin position="98"/>
        <end position="310"/>
    </location>
</feature>
<dbReference type="InterPro" id="IPR008756">
    <property type="entry name" value="Peptidase_M56"/>
</dbReference>